<accession>A0A420HUJ5</accession>
<evidence type="ECO:0000256" key="1">
    <source>
        <dbReference type="SAM" id="MobiDB-lite"/>
    </source>
</evidence>
<evidence type="ECO:0000313" key="2">
    <source>
        <dbReference type="EMBL" id="RKF61111.1"/>
    </source>
</evidence>
<protein>
    <submittedName>
        <fullName evidence="2">Uncharacterized protein</fullName>
    </submittedName>
</protein>
<comment type="caution">
    <text evidence="2">The sequence shown here is derived from an EMBL/GenBank/DDBJ whole genome shotgun (WGS) entry which is preliminary data.</text>
</comment>
<gene>
    <name evidence="2" type="ORF">GcM3_159012</name>
</gene>
<feature type="non-terminal residue" evidence="2">
    <location>
        <position position="99"/>
    </location>
</feature>
<reference evidence="2 3" key="1">
    <citation type="journal article" date="2018" name="BMC Genomics">
        <title>Comparative genome analyses reveal sequence features reflecting distinct modes of host-adaptation between dicot and monocot powdery mildew.</title>
        <authorList>
            <person name="Wu Y."/>
            <person name="Ma X."/>
            <person name="Pan Z."/>
            <person name="Kale S.D."/>
            <person name="Song Y."/>
            <person name="King H."/>
            <person name="Zhang Q."/>
            <person name="Presley C."/>
            <person name="Deng X."/>
            <person name="Wei C.I."/>
            <person name="Xiao S."/>
        </authorList>
    </citation>
    <scope>NUCLEOTIDE SEQUENCE [LARGE SCALE GENOMIC DNA]</scope>
    <source>
        <strain evidence="2">UMSG3</strain>
    </source>
</reference>
<organism evidence="2 3">
    <name type="scientific">Golovinomyces cichoracearum</name>
    <dbReference type="NCBI Taxonomy" id="62708"/>
    <lineage>
        <taxon>Eukaryota</taxon>
        <taxon>Fungi</taxon>
        <taxon>Dikarya</taxon>
        <taxon>Ascomycota</taxon>
        <taxon>Pezizomycotina</taxon>
        <taxon>Leotiomycetes</taxon>
        <taxon>Erysiphales</taxon>
        <taxon>Erysiphaceae</taxon>
        <taxon>Golovinomyces</taxon>
    </lineage>
</organism>
<dbReference type="AlphaFoldDB" id="A0A420HUJ5"/>
<name>A0A420HUJ5_9PEZI</name>
<dbReference type="Proteomes" id="UP000283383">
    <property type="component" value="Unassembled WGS sequence"/>
</dbReference>
<feature type="compositionally biased region" description="Polar residues" evidence="1">
    <location>
        <begin position="1"/>
        <end position="15"/>
    </location>
</feature>
<proteinExistence type="predicted"/>
<dbReference type="EMBL" id="MCBQ01015938">
    <property type="protein sequence ID" value="RKF61111.1"/>
    <property type="molecule type" value="Genomic_DNA"/>
</dbReference>
<feature type="region of interest" description="Disordered" evidence="1">
    <location>
        <begin position="73"/>
        <end position="99"/>
    </location>
</feature>
<dbReference type="STRING" id="62708.A0A420HUJ5"/>
<sequence length="99" mass="11245">MDPNLTLTRRTNLSPLSDHDDFSDNESVYAESENSRQPESLDNAAKENLETSGQLTRPAEQQTQVYDRIMTGWDPLPQLAGQKRTRSPDTQIVQTKRGR</sequence>
<feature type="region of interest" description="Disordered" evidence="1">
    <location>
        <begin position="1"/>
        <end position="43"/>
    </location>
</feature>
<evidence type="ECO:0000313" key="3">
    <source>
        <dbReference type="Proteomes" id="UP000283383"/>
    </source>
</evidence>
<keyword evidence="3" id="KW-1185">Reference proteome</keyword>
<feature type="compositionally biased region" description="Polar residues" evidence="1">
    <location>
        <begin position="88"/>
        <end position="99"/>
    </location>
</feature>